<dbReference type="EMBL" id="LQRT01000046">
    <property type="protein sequence ID" value="KZS38727.1"/>
    <property type="molecule type" value="Genomic_DNA"/>
</dbReference>
<dbReference type="InterPro" id="IPR013783">
    <property type="entry name" value="Ig-like_fold"/>
</dbReference>
<gene>
    <name evidence="6" type="ORF">AWE51_14155</name>
</gene>
<sequence length="795" mass="89758">MKKIYLLLVVLIGVQVHASNDKYRLTLRENPATTIVIGWNQISGTNPTVYYGSVDHGTNYSNYSYSITPSRIVNYRGMNNNFVRLSRLNPDTAYYFVIKDSEGVSKRFWFKTAPLENGKFSLIAGGDSRNNRAPRQNANRLVAKLKPHAVLFGGDMTDNDSDSQWRTWFDDWQLTIANDGRMFPIIAARGNHEKSNRTIEDLFDVPSSKIRYAITFGRNILRTYTLNSLNAISGGQTDWLKNDLNAHQNVIWKIAQYHFPIRPHVSSKGENLIEYANWARVFFDKGVKLVVECDAHTVKSTWPLRPSTSSGSEEGFKRDDNGTVYIGEGGWGAPLRENDDIKGWTRDSGKFNQFKWIFVDEAKIEARTIKVDNAIHVAEVSNDNVFEIPSNLDIWNPSNGSVIKIINKNLKAPELTITSPNQGQNLPGGNIYTISANAADIDGQITKVEFYLDGNLIKTDNVAPYSALRTFSNGVHKIKVIAFDNHELCTEKEITINVGQFSGNLTIPVSDGFDDVEENVLGKLYVDSSDLELVYDSGNVLSFQKVGIRFQNITVPKGAVINKAYIQFTADEYHRKRAELEFSLHDSDNSPRFTDRDNVSGRGVVSNKIRWKPDTWSSNESGTKQRTPDLKGMVQQVVNRNGWIPGNSMSFIIRGKGKSTYRTKYKRVAHSYEGDPNKAARLVINYSLNREIKENINQKSNTITTINKTNSKDLKEIKIYPNPFNQELNITIPLTVNSVLVHIYDTNGRMVFSKNKSIKNNNVSIRPEVLDKGIYIIQVLDSKGGLLIRRQVVKN</sequence>
<dbReference type="AlphaFoldDB" id="A0A162XPG6"/>
<dbReference type="Pfam" id="PF18962">
    <property type="entry name" value="Por_Secre_tail"/>
    <property type="match status" value="1"/>
</dbReference>
<evidence type="ECO:0008006" key="8">
    <source>
        <dbReference type="Google" id="ProtNLM"/>
    </source>
</evidence>
<dbReference type="OrthoDB" id="9804511at2"/>
<dbReference type="InterPro" id="IPR026444">
    <property type="entry name" value="Secre_tail"/>
</dbReference>
<protein>
    <recommendedName>
        <fullName evidence="8">Fibronectin type-III domain-containing protein</fullName>
    </recommendedName>
</protein>
<dbReference type="PANTHER" id="PTHR22953">
    <property type="entry name" value="ACID PHOSPHATASE RELATED"/>
    <property type="match status" value="1"/>
</dbReference>
<feature type="domain" description="Purple acid phosphatase N-terminal" evidence="4">
    <location>
        <begin position="23"/>
        <end position="112"/>
    </location>
</feature>
<dbReference type="InterPro" id="IPR029052">
    <property type="entry name" value="Metallo-depent_PP-like"/>
</dbReference>
<name>A0A162XPG6_9FLAO</name>
<reference evidence="6 7" key="1">
    <citation type="submission" date="2016-01" db="EMBL/GenBank/DDBJ databases">
        <title>The draft genome sequence of Aquimarina sp. RZW4-3-2.</title>
        <authorList>
            <person name="Wang Y."/>
        </authorList>
    </citation>
    <scope>NUCLEOTIDE SEQUENCE [LARGE SCALE GENOMIC DNA]</scope>
    <source>
        <strain evidence="6 7">RZW4-3-2</strain>
    </source>
</reference>
<organism evidence="6 7">
    <name type="scientific">Aquimarina aggregata</name>
    <dbReference type="NCBI Taxonomy" id="1642818"/>
    <lineage>
        <taxon>Bacteria</taxon>
        <taxon>Pseudomonadati</taxon>
        <taxon>Bacteroidota</taxon>
        <taxon>Flavobacteriia</taxon>
        <taxon>Flavobacteriales</taxon>
        <taxon>Flavobacteriaceae</taxon>
        <taxon>Aquimarina</taxon>
    </lineage>
</organism>
<dbReference type="NCBIfam" id="TIGR04183">
    <property type="entry name" value="Por_Secre_tail"/>
    <property type="match status" value="1"/>
</dbReference>
<dbReference type="Gene3D" id="2.60.40.380">
    <property type="entry name" value="Purple acid phosphatase-like, N-terminal"/>
    <property type="match status" value="1"/>
</dbReference>
<dbReference type="InterPro" id="IPR015914">
    <property type="entry name" value="PAPs_N"/>
</dbReference>
<evidence type="ECO:0000313" key="7">
    <source>
        <dbReference type="Proteomes" id="UP000076715"/>
    </source>
</evidence>
<dbReference type="Pfam" id="PF17957">
    <property type="entry name" value="Big_7"/>
    <property type="match status" value="1"/>
</dbReference>
<dbReference type="GO" id="GO:0046872">
    <property type="term" value="F:metal ion binding"/>
    <property type="evidence" value="ECO:0007669"/>
    <property type="project" value="InterPro"/>
</dbReference>
<keyword evidence="1 2" id="KW-0732">Signal</keyword>
<dbReference type="STRING" id="1642818.AWE51_14155"/>
<dbReference type="SUPFAM" id="SSF56300">
    <property type="entry name" value="Metallo-dependent phosphatases"/>
    <property type="match status" value="1"/>
</dbReference>
<accession>A0A162XPG6</accession>
<dbReference type="Gene3D" id="3.60.21.10">
    <property type="match status" value="1"/>
</dbReference>
<proteinExistence type="predicted"/>
<dbReference type="GO" id="GO:0003993">
    <property type="term" value="F:acid phosphatase activity"/>
    <property type="evidence" value="ECO:0007669"/>
    <property type="project" value="InterPro"/>
</dbReference>
<dbReference type="Pfam" id="PF00149">
    <property type="entry name" value="Metallophos"/>
    <property type="match status" value="1"/>
</dbReference>
<dbReference type="InterPro" id="IPR039331">
    <property type="entry name" value="PAPs-like"/>
</dbReference>
<dbReference type="InterPro" id="IPR008963">
    <property type="entry name" value="Purple_acid_Pase-like_N"/>
</dbReference>
<dbReference type="InterPro" id="IPR004843">
    <property type="entry name" value="Calcineurin-like_PHP"/>
</dbReference>
<evidence type="ECO:0000313" key="6">
    <source>
        <dbReference type="EMBL" id="KZS38727.1"/>
    </source>
</evidence>
<feature type="domain" description="Secretion system C-terminal sorting" evidence="5">
    <location>
        <begin position="719"/>
        <end position="784"/>
    </location>
</feature>
<dbReference type="Gene3D" id="2.60.40.10">
    <property type="entry name" value="Immunoglobulins"/>
    <property type="match status" value="1"/>
</dbReference>
<dbReference type="Pfam" id="PF16656">
    <property type="entry name" value="Pur_ac_phosph_N"/>
    <property type="match status" value="1"/>
</dbReference>
<evidence type="ECO:0000259" key="4">
    <source>
        <dbReference type="Pfam" id="PF16656"/>
    </source>
</evidence>
<comment type="caution">
    <text evidence="6">The sequence shown here is derived from an EMBL/GenBank/DDBJ whole genome shotgun (WGS) entry which is preliminary data.</text>
</comment>
<evidence type="ECO:0000256" key="2">
    <source>
        <dbReference type="SAM" id="SignalP"/>
    </source>
</evidence>
<dbReference type="SUPFAM" id="SSF49363">
    <property type="entry name" value="Purple acid phosphatase, N-terminal domain"/>
    <property type="match status" value="1"/>
</dbReference>
<evidence type="ECO:0000259" key="3">
    <source>
        <dbReference type="Pfam" id="PF00149"/>
    </source>
</evidence>
<dbReference type="PANTHER" id="PTHR22953:SF153">
    <property type="entry name" value="PURPLE ACID PHOSPHATASE"/>
    <property type="match status" value="1"/>
</dbReference>
<evidence type="ECO:0000259" key="5">
    <source>
        <dbReference type="Pfam" id="PF18962"/>
    </source>
</evidence>
<feature type="chain" id="PRO_5007840871" description="Fibronectin type-III domain-containing protein" evidence="2">
    <location>
        <begin position="19"/>
        <end position="795"/>
    </location>
</feature>
<feature type="domain" description="Calcineurin-like phosphoesterase" evidence="3">
    <location>
        <begin position="139"/>
        <end position="291"/>
    </location>
</feature>
<evidence type="ECO:0000256" key="1">
    <source>
        <dbReference type="ARBA" id="ARBA00022729"/>
    </source>
</evidence>
<dbReference type="RefSeq" id="WP_066318393.1">
    <property type="nucleotide sequence ID" value="NZ_LQRT01000046.1"/>
</dbReference>
<keyword evidence="7" id="KW-1185">Reference proteome</keyword>
<dbReference type="Proteomes" id="UP000076715">
    <property type="component" value="Unassembled WGS sequence"/>
</dbReference>
<feature type="signal peptide" evidence="2">
    <location>
        <begin position="1"/>
        <end position="18"/>
    </location>
</feature>